<evidence type="ECO:0000313" key="9">
    <source>
        <dbReference type="Proteomes" id="UP001559025"/>
    </source>
</evidence>
<keyword evidence="6 8" id="KW-0482">Metalloprotease</keyword>
<dbReference type="Gene3D" id="3.30.2010.10">
    <property type="entry name" value="Metalloproteases ('zincins'), catalytic domain"/>
    <property type="match status" value="1"/>
</dbReference>
<proteinExistence type="predicted"/>
<comment type="cofactor">
    <cofactor evidence="1">
        <name>Zn(2+)</name>
        <dbReference type="ChEBI" id="CHEBI:29105"/>
    </cofactor>
</comment>
<gene>
    <name evidence="8" type="ORF">V1479_13655</name>
</gene>
<dbReference type="CDD" id="cd07324">
    <property type="entry name" value="M48C_Oma1-like"/>
    <property type="match status" value="1"/>
</dbReference>
<evidence type="ECO:0000256" key="4">
    <source>
        <dbReference type="ARBA" id="ARBA00022801"/>
    </source>
</evidence>
<protein>
    <submittedName>
        <fullName evidence="8">M48 family metalloprotease</fullName>
    </submittedName>
</protein>
<evidence type="ECO:0000256" key="6">
    <source>
        <dbReference type="ARBA" id="ARBA00023049"/>
    </source>
</evidence>
<keyword evidence="5" id="KW-0862">Zinc</keyword>
<name>A0ABV3WUN4_9HYPH</name>
<comment type="caution">
    <text evidence="8">The sequence shown here is derived from an EMBL/GenBank/DDBJ whole genome shotgun (WGS) entry which is preliminary data.</text>
</comment>
<keyword evidence="9" id="KW-1185">Reference proteome</keyword>
<evidence type="ECO:0000256" key="1">
    <source>
        <dbReference type="ARBA" id="ARBA00001947"/>
    </source>
</evidence>
<dbReference type="PROSITE" id="PS51257">
    <property type="entry name" value="PROKAR_LIPOPROTEIN"/>
    <property type="match status" value="1"/>
</dbReference>
<evidence type="ECO:0000259" key="7">
    <source>
        <dbReference type="Pfam" id="PF01435"/>
    </source>
</evidence>
<sequence length="502" mass="53478">MQDKLKLRSQTGPGCALRRGVILLGLISSLAGCQVLEGATGNSDAFQPSANPVTVDTVTRNDRMAAIAREQHPRILATYGGEYSDRKLERMVARVVGTLTLDPENPNQTYQITILNSPNINAFALPGGYLYVTRGLLALANDSAELAAVLAHEMAHVTANHGIQRQQKEAEEVLASQVVNDVLGSDPAARVALVRGKLRLAQFSRNQELEADAIGIRAIARAGYDPFASARFLQSMASYSASRNVTGAVDENLDFLASHPTAPQRIELALRHARQYGAPGTGTRDRDQFLEGLDGMLFGDTPEEGFVRGLTFMHPKLGVAFSVPEGFVIDNTAAAVTAAGPGDVAIRFDGVSIDRRVSLADYVRSGWVAGLDTSSIRQTTINGNEAVSARASAEGWQFDVTVIRAAGEVYRLLTAAPAASTALDAIASQVGSSFRTLTAAEKASLRPLRVRVVTVRAGQTVATLAAQMQGVDRKMDMFRLINAMSSGATVSAGSKVKIITDR</sequence>
<feature type="domain" description="Peptidase M48" evidence="7">
    <location>
        <begin position="85"/>
        <end position="267"/>
    </location>
</feature>
<accession>A0ABV3WUN4</accession>
<organism evidence="8 9">
    <name type="scientific">Neoaquamicrobium sediminum</name>
    <dbReference type="NCBI Taxonomy" id="1849104"/>
    <lineage>
        <taxon>Bacteria</taxon>
        <taxon>Pseudomonadati</taxon>
        <taxon>Pseudomonadota</taxon>
        <taxon>Alphaproteobacteria</taxon>
        <taxon>Hyphomicrobiales</taxon>
        <taxon>Phyllobacteriaceae</taxon>
        <taxon>Neoaquamicrobium</taxon>
    </lineage>
</organism>
<dbReference type="Proteomes" id="UP001559025">
    <property type="component" value="Unassembled WGS sequence"/>
</dbReference>
<dbReference type="InterPro" id="IPR051156">
    <property type="entry name" value="Mito/Outer_Membr_Metalloprot"/>
</dbReference>
<dbReference type="GO" id="GO:0008237">
    <property type="term" value="F:metallopeptidase activity"/>
    <property type="evidence" value="ECO:0007669"/>
    <property type="project" value="UniProtKB-KW"/>
</dbReference>
<evidence type="ECO:0000256" key="5">
    <source>
        <dbReference type="ARBA" id="ARBA00022833"/>
    </source>
</evidence>
<keyword evidence="4" id="KW-0378">Hydrolase</keyword>
<dbReference type="PANTHER" id="PTHR22726">
    <property type="entry name" value="METALLOENDOPEPTIDASE OMA1"/>
    <property type="match status" value="1"/>
</dbReference>
<dbReference type="PANTHER" id="PTHR22726:SF1">
    <property type="entry name" value="METALLOENDOPEPTIDASE OMA1, MITOCHONDRIAL"/>
    <property type="match status" value="1"/>
</dbReference>
<evidence type="ECO:0000256" key="2">
    <source>
        <dbReference type="ARBA" id="ARBA00022670"/>
    </source>
</evidence>
<dbReference type="InterPro" id="IPR001915">
    <property type="entry name" value="Peptidase_M48"/>
</dbReference>
<keyword evidence="3" id="KW-0479">Metal-binding</keyword>
<reference evidence="8 9" key="1">
    <citation type="submission" date="2024-01" db="EMBL/GenBank/DDBJ databases">
        <title>New evidence supports the origin of RcGTA from prophage.</title>
        <authorList>
            <person name="Xu Y."/>
            <person name="Liu B."/>
            <person name="Chen F."/>
        </authorList>
    </citation>
    <scope>NUCLEOTIDE SEQUENCE [LARGE SCALE GENOMIC DNA]</scope>
    <source>
        <strain evidence="8 9">CBW1107-2</strain>
    </source>
</reference>
<dbReference type="EMBL" id="JAZHFV010000004">
    <property type="protein sequence ID" value="MEX4008355.1"/>
    <property type="molecule type" value="Genomic_DNA"/>
</dbReference>
<keyword evidence="2" id="KW-0645">Protease</keyword>
<evidence type="ECO:0000256" key="3">
    <source>
        <dbReference type="ARBA" id="ARBA00022723"/>
    </source>
</evidence>
<dbReference type="Pfam" id="PF01435">
    <property type="entry name" value="Peptidase_M48"/>
    <property type="match status" value="1"/>
</dbReference>
<dbReference type="RefSeq" id="WP_368803373.1">
    <property type="nucleotide sequence ID" value="NZ_JAZHFV010000004.1"/>
</dbReference>
<evidence type="ECO:0000313" key="8">
    <source>
        <dbReference type="EMBL" id="MEX4008355.1"/>
    </source>
</evidence>